<name>A0A0F9SVY8_9ZZZZ</name>
<dbReference type="InterPro" id="IPR013230">
    <property type="entry name" value="Peptidase_M15A_C"/>
</dbReference>
<dbReference type="AlphaFoldDB" id="A0A0F9SVY8"/>
<feature type="domain" description="Peptidase M15A C-terminal" evidence="1">
    <location>
        <begin position="12"/>
        <end position="124"/>
    </location>
</feature>
<dbReference type="InterPro" id="IPR009045">
    <property type="entry name" value="Zn_M74/Hedgehog-like"/>
</dbReference>
<evidence type="ECO:0000313" key="2">
    <source>
        <dbReference type="EMBL" id="KKN71054.1"/>
    </source>
</evidence>
<reference evidence="2" key="1">
    <citation type="journal article" date="2015" name="Nature">
        <title>Complex archaea that bridge the gap between prokaryotes and eukaryotes.</title>
        <authorList>
            <person name="Spang A."/>
            <person name="Saw J.H."/>
            <person name="Jorgensen S.L."/>
            <person name="Zaremba-Niedzwiedzka K."/>
            <person name="Martijn J."/>
            <person name="Lind A.E."/>
            <person name="van Eijk R."/>
            <person name="Schleper C."/>
            <person name="Guy L."/>
            <person name="Ettema T.J."/>
        </authorList>
    </citation>
    <scope>NUCLEOTIDE SEQUENCE</scope>
</reference>
<dbReference type="Gene3D" id="3.30.1380.10">
    <property type="match status" value="1"/>
</dbReference>
<protein>
    <recommendedName>
        <fullName evidence="1">Peptidase M15A C-terminal domain-containing protein</fullName>
    </recommendedName>
</protein>
<comment type="caution">
    <text evidence="2">The sequence shown here is derived from an EMBL/GenBank/DDBJ whole genome shotgun (WGS) entry which is preliminary data.</text>
</comment>
<dbReference type="Pfam" id="PF08291">
    <property type="entry name" value="Peptidase_M15_3"/>
    <property type="match status" value="1"/>
</dbReference>
<dbReference type="EMBL" id="LAZR01000391">
    <property type="protein sequence ID" value="KKN71054.1"/>
    <property type="molecule type" value="Genomic_DNA"/>
</dbReference>
<proteinExistence type="predicted"/>
<accession>A0A0F9SVY8</accession>
<gene>
    <name evidence="2" type="ORF">LCGC14_0424710</name>
</gene>
<evidence type="ECO:0000259" key="1">
    <source>
        <dbReference type="Pfam" id="PF08291"/>
    </source>
</evidence>
<organism evidence="2">
    <name type="scientific">marine sediment metagenome</name>
    <dbReference type="NCBI Taxonomy" id="412755"/>
    <lineage>
        <taxon>unclassified sequences</taxon>
        <taxon>metagenomes</taxon>
        <taxon>ecological metagenomes</taxon>
    </lineage>
</organism>
<dbReference type="SUPFAM" id="SSF55166">
    <property type="entry name" value="Hedgehog/DD-peptidase"/>
    <property type="match status" value="1"/>
</dbReference>
<sequence length="152" mass="17289">MPIDLHEKLSPHFTLSELVHTSHRYIDNNPTPEIVEQLRTLCRDFLEPVRTIFGPLRINSGYRCPELNTAIGGSKTSAHMHGCAADFVPLHDYTTNQIVKWIADSGLPFDQVIDEYSSTSNWVHMGIVPPVRDPRRQVLTMRRGKYSLFDGS</sequence>